<evidence type="ECO:0000313" key="7">
    <source>
        <dbReference type="EMBL" id="CAF1524102.1"/>
    </source>
</evidence>
<reference evidence="7" key="1">
    <citation type="submission" date="2021-02" db="EMBL/GenBank/DDBJ databases">
        <authorList>
            <person name="Nowell W R."/>
        </authorList>
    </citation>
    <scope>NUCLEOTIDE SEQUENCE</scope>
</reference>
<dbReference type="InterPro" id="IPR017452">
    <property type="entry name" value="GPCR_Rhodpsn_7TM"/>
</dbReference>
<evidence type="ECO:0000259" key="6">
    <source>
        <dbReference type="PROSITE" id="PS50262"/>
    </source>
</evidence>
<gene>
    <name evidence="7" type="ORF">EDS130_LOCUS44082</name>
</gene>
<accession>A0A815UT67</accession>
<protein>
    <recommendedName>
        <fullName evidence="6">G-protein coupled receptors family 1 profile domain-containing protein</fullName>
    </recommendedName>
</protein>
<comment type="subcellular location">
    <subcellularLocation>
        <location evidence="1">Membrane</location>
    </subcellularLocation>
</comment>
<dbReference type="Proteomes" id="UP000663852">
    <property type="component" value="Unassembled WGS sequence"/>
</dbReference>
<feature type="transmembrane region" description="Helical" evidence="5">
    <location>
        <begin position="104"/>
        <end position="127"/>
    </location>
</feature>
<feature type="transmembrane region" description="Helical" evidence="5">
    <location>
        <begin position="18"/>
        <end position="42"/>
    </location>
</feature>
<feature type="transmembrane region" description="Helical" evidence="5">
    <location>
        <begin position="63"/>
        <end position="89"/>
    </location>
</feature>
<keyword evidence="3 5" id="KW-1133">Transmembrane helix</keyword>
<keyword evidence="2 5" id="KW-0812">Transmembrane</keyword>
<evidence type="ECO:0000256" key="4">
    <source>
        <dbReference type="ARBA" id="ARBA00023136"/>
    </source>
</evidence>
<name>A0A815UT67_ADIRI</name>
<keyword evidence="4 5" id="KW-0472">Membrane</keyword>
<dbReference type="OrthoDB" id="10014228at2759"/>
<evidence type="ECO:0000256" key="1">
    <source>
        <dbReference type="ARBA" id="ARBA00004370"/>
    </source>
</evidence>
<evidence type="ECO:0000256" key="2">
    <source>
        <dbReference type="ARBA" id="ARBA00022692"/>
    </source>
</evidence>
<evidence type="ECO:0000256" key="5">
    <source>
        <dbReference type="SAM" id="Phobius"/>
    </source>
</evidence>
<sequence length="169" mass="19557">VSGSCRNSSTTFSTYANYFIWPVLLGCLPVAIMLIFAILSYISVRRISKAQINTTRLSHERQITSMVLVYVVFIIVLSLPCILYSIYALNPPYTDTESTARGRLIYGLLSFFYYESYACSFYIYCCVSKRFRKQLLYVLFEVHLKRWRKAFGQLQQNQVGIQQITSTTN</sequence>
<dbReference type="GO" id="GO:0016020">
    <property type="term" value="C:membrane"/>
    <property type="evidence" value="ECO:0007669"/>
    <property type="project" value="UniProtKB-SubCell"/>
</dbReference>
<feature type="domain" description="G-protein coupled receptors family 1 profile" evidence="6">
    <location>
        <begin position="1"/>
        <end position="124"/>
    </location>
</feature>
<dbReference type="Gene3D" id="1.20.1070.10">
    <property type="entry name" value="Rhodopsin 7-helix transmembrane proteins"/>
    <property type="match status" value="1"/>
</dbReference>
<feature type="non-terminal residue" evidence="7">
    <location>
        <position position="1"/>
    </location>
</feature>
<dbReference type="AlphaFoldDB" id="A0A815UT67"/>
<organism evidence="7 8">
    <name type="scientific">Adineta ricciae</name>
    <name type="common">Rotifer</name>
    <dbReference type="NCBI Taxonomy" id="249248"/>
    <lineage>
        <taxon>Eukaryota</taxon>
        <taxon>Metazoa</taxon>
        <taxon>Spiralia</taxon>
        <taxon>Gnathifera</taxon>
        <taxon>Rotifera</taxon>
        <taxon>Eurotatoria</taxon>
        <taxon>Bdelloidea</taxon>
        <taxon>Adinetida</taxon>
        <taxon>Adinetidae</taxon>
        <taxon>Adineta</taxon>
    </lineage>
</organism>
<evidence type="ECO:0000313" key="8">
    <source>
        <dbReference type="Proteomes" id="UP000663852"/>
    </source>
</evidence>
<dbReference type="EMBL" id="CAJNOJ010000801">
    <property type="protein sequence ID" value="CAF1524102.1"/>
    <property type="molecule type" value="Genomic_DNA"/>
</dbReference>
<dbReference type="PROSITE" id="PS50262">
    <property type="entry name" value="G_PROTEIN_RECEP_F1_2"/>
    <property type="match status" value="1"/>
</dbReference>
<evidence type="ECO:0000256" key="3">
    <source>
        <dbReference type="ARBA" id="ARBA00022989"/>
    </source>
</evidence>
<dbReference type="SUPFAM" id="SSF81321">
    <property type="entry name" value="Family A G protein-coupled receptor-like"/>
    <property type="match status" value="1"/>
</dbReference>
<proteinExistence type="predicted"/>
<comment type="caution">
    <text evidence="7">The sequence shown here is derived from an EMBL/GenBank/DDBJ whole genome shotgun (WGS) entry which is preliminary data.</text>
</comment>